<accession>C8NC44</accession>
<reference evidence="4 5" key="1">
    <citation type="submission" date="2009-08" db="EMBL/GenBank/DDBJ databases">
        <authorList>
            <person name="Qin X."/>
            <person name="Bachman B."/>
            <person name="Battles P."/>
            <person name="Bell A."/>
            <person name="Bess C."/>
            <person name="Bickham C."/>
            <person name="Chaboub L."/>
            <person name="Chen D."/>
            <person name="Coyle M."/>
            <person name="Deiros D.R."/>
            <person name="Dinh H."/>
            <person name="Forbes L."/>
            <person name="Fowler G."/>
            <person name="Francisco L."/>
            <person name="Fu Q."/>
            <person name="Gubbala S."/>
            <person name="Hale W."/>
            <person name="Han Y."/>
            <person name="Hemphill L."/>
            <person name="Highlander S.K."/>
            <person name="Hirani K."/>
            <person name="Hogues M."/>
            <person name="Jackson L."/>
            <person name="Jakkamsetti A."/>
            <person name="Javaid M."/>
            <person name="Jiang H."/>
            <person name="Korchina V."/>
            <person name="Kovar C."/>
            <person name="Lara F."/>
            <person name="Lee S."/>
            <person name="Mata R."/>
            <person name="Mathew T."/>
            <person name="Moen C."/>
            <person name="Morales K."/>
            <person name="Munidasa M."/>
            <person name="Nazareth L."/>
            <person name="Ngo R."/>
            <person name="Nguyen L."/>
            <person name="Okwuonu G."/>
            <person name="Ongeri F."/>
            <person name="Patil S."/>
            <person name="Petrosino J."/>
            <person name="Pham C."/>
            <person name="Pham P."/>
            <person name="Pu L.-L."/>
            <person name="Puazo M."/>
            <person name="Raj R."/>
            <person name="Reid J."/>
            <person name="Rouhana J."/>
            <person name="Saada N."/>
            <person name="Shang Y."/>
            <person name="Simmons D."/>
            <person name="Thornton R."/>
            <person name="Warren J."/>
            <person name="Weissenberger G."/>
            <person name="Zhang J."/>
            <person name="Zhang L."/>
            <person name="Zhou C."/>
            <person name="Zhu D."/>
            <person name="Muzny D."/>
            <person name="Worley K."/>
            <person name="Gibbs R."/>
        </authorList>
    </citation>
    <scope>NUCLEOTIDE SEQUENCE [LARGE SCALE GENOMIC DNA]</scope>
    <source>
        <strain evidence="5">ATCC 15826 / DSM 8339 / NCTC 10426 / 6573</strain>
    </source>
</reference>
<dbReference type="Gene3D" id="3.40.190.10">
    <property type="entry name" value="Periplasmic binding protein-like II"/>
    <property type="match status" value="2"/>
</dbReference>
<dbReference type="Pfam" id="PF12974">
    <property type="entry name" value="Phosphonate-bd"/>
    <property type="match status" value="1"/>
</dbReference>
<keyword evidence="2 3" id="KW-0732">Signal</keyword>
<evidence type="ECO:0000313" key="4">
    <source>
        <dbReference type="EMBL" id="EEV87806.1"/>
    </source>
</evidence>
<gene>
    <name evidence="4" type="primary">phnD</name>
    <name evidence="4" type="ORF">HMPREF0198_2072</name>
</gene>
<keyword evidence="5" id="KW-1185">Reference proteome</keyword>
<sequence length="342" mass="37376">MEHMMQSHAKQSVMPIFRLSLLATAGLAFSSAALAEEDACPHRGDLDAIYCDADKDMVADPPSDPKKFRDPKTLIFAFTPVEDPTVYEKLFQPFMGHLSQCVGRKTVFFAVQSNSAEIEAMRSGRLHIAAFSTGPTNFAVNIAGAVPFAIRGTENGPEGAAIKMIVRKDSPYKALADLKGKRIAHTSPSSNTGNLAPRALFSELGLTPDKDYKVVYSGKHDQSILGVKSGDYDAAPVASDVLQHMTERGVVGADDFNVLYTSELFPTDAYAYAHDLDPKLVEKIKECFFEYRIPPEMAKGLGGDRFLPANYQKDWELVRKVAIAAGQSLSRSGYEAENAKKK</sequence>
<organism evidence="4 5">
    <name type="scientific">Cardiobacterium hominis (strain ATCC 15826 / DSM 8339 / NCTC 10426 / 6573)</name>
    <dbReference type="NCBI Taxonomy" id="638300"/>
    <lineage>
        <taxon>Bacteria</taxon>
        <taxon>Pseudomonadati</taxon>
        <taxon>Pseudomonadota</taxon>
        <taxon>Gammaproteobacteria</taxon>
        <taxon>Cardiobacteriales</taxon>
        <taxon>Cardiobacteriaceae</taxon>
        <taxon>Cardiobacterium</taxon>
    </lineage>
</organism>
<dbReference type="GO" id="GO:0043190">
    <property type="term" value="C:ATP-binding cassette (ABC) transporter complex"/>
    <property type="evidence" value="ECO:0007669"/>
    <property type="project" value="InterPro"/>
</dbReference>
<dbReference type="PANTHER" id="PTHR35841">
    <property type="entry name" value="PHOSPHONATES-BINDING PERIPLASMIC PROTEIN"/>
    <property type="match status" value="1"/>
</dbReference>
<evidence type="ECO:0000313" key="5">
    <source>
        <dbReference type="Proteomes" id="UP000004870"/>
    </source>
</evidence>
<feature type="signal peptide" evidence="3">
    <location>
        <begin position="1"/>
        <end position="35"/>
    </location>
</feature>
<evidence type="ECO:0000256" key="2">
    <source>
        <dbReference type="ARBA" id="ARBA00022729"/>
    </source>
</evidence>
<comment type="similarity">
    <text evidence="1">Belongs to the phosphate/phosphite/phosphonate binding protein family.</text>
</comment>
<dbReference type="STRING" id="2718.CHUV0807_0977"/>
<dbReference type="SUPFAM" id="SSF53850">
    <property type="entry name" value="Periplasmic binding protein-like II"/>
    <property type="match status" value="1"/>
</dbReference>
<feature type="chain" id="PRO_5002990216" evidence="3">
    <location>
        <begin position="36"/>
        <end position="342"/>
    </location>
</feature>
<dbReference type="HOGENOM" id="CLU_051472_1_0_6"/>
<evidence type="ECO:0000256" key="1">
    <source>
        <dbReference type="ARBA" id="ARBA00007162"/>
    </source>
</evidence>
<dbReference type="Proteomes" id="UP000004870">
    <property type="component" value="Unassembled WGS sequence"/>
</dbReference>
<dbReference type="InterPro" id="IPR005770">
    <property type="entry name" value="PhnD"/>
</dbReference>
<name>C8NC44_CARH6</name>
<comment type="caution">
    <text evidence="4">The sequence shown here is derived from an EMBL/GenBank/DDBJ whole genome shotgun (WGS) entry which is preliminary data.</text>
</comment>
<proteinExistence type="inferred from homology"/>
<dbReference type="AlphaFoldDB" id="C8NC44"/>
<dbReference type="GO" id="GO:0055085">
    <property type="term" value="P:transmembrane transport"/>
    <property type="evidence" value="ECO:0007669"/>
    <property type="project" value="InterPro"/>
</dbReference>
<dbReference type="NCBIfam" id="TIGR01098">
    <property type="entry name" value="3A0109s03R"/>
    <property type="match status" value="1"/>
</dbReference>
<dbReference type="EMBL" id="ACKY01000113">
    <property type="protein sequence ID" value="EEV87806.1"/>
    <property type="molecule type" value="Genomic_DNA"/>
</dbReference>
<protein>
    <submittedName>
        <fullName evidence="4">Phosphate/phosphite/phosphonate ABC transporter, periplasmic binding protein</fullName>
    </submittedName>
</protein>
<evidence type="ECO:0000256" key="3">
    <source>
        <dbReference type="SAM" id="SignalP"/>
    </source>
</evidence>
<dbReference type="PANTHER" id="PTHR35841:SF1">
    <property type="entry name" value="PHOSPHONATES-BINDING PERIPLASMIC PROTEIN"/>
    <property type="match status" value="1"/>
</dbReference>